<dbReference type="EnsemblMetazoa" id="ASTEI00279-RA">
    <property type="protein sequence ID" value="ASTEI00279-PA"/>
    <property type="gene ID" value="ASTEI00279"/>
</dbReference>
<dbReference type="Proteomes" id="UP000076408">
    <property type="component" value="Unassembled WGS sequence"/>
</dbReference>
<dbReference type="Pfam" id="PF14802">
    <property type="entry name" value="TMEM192"/>
    <property type="match status" value="1"/>
</dbReference>
<reference evidence="7" key="2">
    <citation type="submission" date="2020-05" db="UniProtKB">
        <authorList>
            <consortium name="EnsemblMetazoa"/>
        </authorList>
    </citation>
    <scope>IDENTIFICATION</scope>
    <source>
        <strain evidence="7">Indian</strain>
    </source>
</reference>
<reference evidence="8" key="1">
    <citation type="journal article" date="2014" name="Genome Biol.">
        <title>Genome analysis of a major urban malaria vector mosquito, Anopheles stephensi.</title>
        <authorList>
            <person name="Jiang X."/>
            <person name="Peery A."/>
            <person name="Hall A.B."/>
            <person name="Sharma A."/>
            <person name="Chen X.G."/>
            <person name="Waterhouse R.M."/>
            <person name="Komissarov A."/>
            <person name="Riehle M.M."/>
            <person name="Shouche Y."/>
            <person name="Sharakhova M.V."/>
            <person name="Lawson D."/>
            <person name="Pakpour N."/>
            <person name="Arensburger P."/>
            <person name="Davidson V.L."/>
            <person name="Eiglmeier K."/>
            <person name="Emrich S."/>
            <person name="George P."/>
            <person name="Kennedy R.C."/>
            <person name="Mane S.P."/>
            <person name="Maslen G."/>
            <person name="Oringanje C."/>
            <person name="Qi Y."/>
            <person name="Settlage R."/>
            <person name="Tojo M."/>
            <person name="Tubio J.M."/>
            <person name="Unger M.F."/>
            <person name="Wang B."/>
            <person name="Vernick K.D."/>
            <person name="Ribeiro J.M."/>
            <person name="James A.A."/>
            <person name="Michel K."/>
            <person name="Riehle M.A."/>
            <person name="Luckhart S."/>
            <person name="Sharakhov I.V."/>
            <person name="Tu Z."/>
        </authorList>
    </citation>
    <scope>NUCLEOTIDE SEQUENCE [LARGE SCALE GENOMIC DNA]</scope>
    <source>
        <strain evidence="8">Indian</strain>
    </source>
</reference>
<dbReference type="STRING" id="30069.A0A182XVP3"/>
<dbReference type="VEuPathDB" id="VectorBase:ASTEI00279"/>
<dbReference type="GO" id="GO:0005765">
    <property type="term" value="C:lysosomal membrane"/>
    <property type="evidence" value="ECO:0007669"/>
    <property type="project" value="TreeGrafter"/>
</dbReference>
<keyword evidence="4" id="KW-0812">Transmembrane</keyword>
<sequence>MSTSFLTRGLSSFLFKSFAIGSSSTTAGRNAGPNQSLFHSTSNSEPEDSIRFDKLQTVPSACIQLFVTLALTIISIIYTLQQCDTTTVCLYYYMLLYLRGVYWAIVYLIHLYTKSRHLSLNRCGHHYFAAKVHRHKKSSLQLVTVSNTILLAVHTAMGHCYGETFMQQCFVDGFSSVVFVASFTLLETIIIVPVQLSYIVQVQVFNCTRPVPDAQQNANDLSLRLCPTDDYSVNDSFKSITDPKEFVQLQSAMISKLKEENSQLRGRIQEARSMVELVPNQSLNYSLAEQSIVGGY</sequence>
<dbReference type="PANTHER" id="PTHR31592">
    <property type="entry name" value="TRANSMEMBRANE PROTEIN 192"/>
    <property type="match status" value="1"/>
</dbReference>
<keyword evidence="6" id="KW-0472">Membrane</keyword>
<dbReference type="InterPro" id="IPR029399">
    <property type="entry name" value="TMEM192"/>
</dbReference>
<keyword evidence="5" id="KW-1133">Transmembrane helix</keyword>
<evidence type="ECO:0000256" key="3">
    <source>
        <dbReference type="ARBA" id="ARBA00014635"/>
    </source>
</evidence>
<evidence type="ECO:0000313" key="8">
    <source>
        <dbReference type="Proteomes" id="UP000076408"/>
    </source>
</evidence>
<proteinExistence type="inferred from homology"/>
<evidence type="ECO:0000313" key="7">
    <source>
        <dbReference type="EnsemblMetazoa" id="ASTEI00279-PA"/>
    </source>
</evidence>
<comment type="subcellular location">
    <subcellularLocation>
        <location evidence="1">Membrane</location>
        <topology evidence="1">Multi-pass membrane protein</topology>
    </subcellularLocation>
</comment>
<protein>
    <recommendedName>
        <fullName evidence="3">Transmembrane protein 192</fullName>
    </recommendedName>
</protein>
<comment type="similarity">
    <text evidence="2">Belongs to the TMEM192 family.</text>
</comment>
<evidence type="ECO:0000256" key="6">
    <source>
        <dbReference type="ARBA" id="ARBA00023136"/>
    </source>
</evidence>
<evidence type="ECO:0000256" key="2">
    <source>
        <dbReference type="ARBA" id="ARBA00006314"/>
    </source>
</evidence>
<dbReference type="VEuPathDB" id="VectorBase:ASTEI20_038546"/>
<evidence type="ECO:0000256" key="5">
    <source>
        <dbReference type="ARBA" id="ARBA00022989"/>
    </source>
</evidence>
<accession>A0A182XVP3</accession>
<name>A0A182XVP3_ANOST</name>
<dbReference type="GO" id="GO:0005770">
    <property type="term" value="C:late endosome"/>
    <property type="evidence" value="ECO:0007669"/>
    <property type="project" value="TreeGrafter"/>
</dbReference>
<evidence type="ECO:0000256" key="4">
    <source>
        <dbReference type="ARBA" id="ARBA00022692"/>
    </source>
</evidence>
<dbReference type="VEuPathDB" id="VectorBase:ASTE009956"/>
<keyword evidence="8" id="KW-1185">Reference proteome</keyword>
<dbReference type="PANTHER" id="PTHR31592:SF1">
    <property type="entry name" value="TRANSMEMBRANE PROTEIN 192"/>
    <property type="match status" value="1"/>
</dbReference>
<dbReference type="OMA" id="YTLQQCD"/>
<evidence type="ECO:0000256" key="1">
    <source>
        <dbReference type="ARBA" id="ARBA00004141"/>
    </source>
</evidence>
<dbReference type="AlphaFoldDB" id="A0A182XVP3"/>
<organism evidence="7 8">
    <name type="scientific">Anopheles stephensi</name>
    <name type="common">Indo-Pakistan malaria mosquito</name>
    <dbReference type="NCBI Taxonomy" id="30069"/>
    <lineage>
        <taxon>Eukaryota</taxon>
        <taxon>Metazoa</taxon>
        <taxon>Ecdysozoa</taxon>
        <taxon>Arthropoda</taxon>
        <taxon>Hexapoda</taxon>
        <taxon>Insecta</taxon>
        <taxon>Pterygota</taxon>
        <taxon>Neoptera</taxon>
        <taxon>Endopterygota</taxon>
        <taxon>Diptera</taxon>
        <taxon>Nematocera</taxon>
        <taxon>Culicoidea</taxon>
        <taxon>Culicidae</taxon>
        <taxon>Anophelinae</taxon>
        <taxon>Anopheles</taxon>
    </lineage>
</organism>